<comment type="caution">
    <text evidence="6">The sequence shown here is derived from an EMBL/GenBank/DDBJ whole genome shotgun (WGS) entry which is preliminary data.</text>
</comment>
<dbReference type="Pfam" id="PF12766">
    <property type="entry name" value="Pyridox_oxase_2"/>
    <property type="match status" value="1"/>
</dbReference>
<keyword evidence="3" id="KW-0288">FMN</keyword>
<evidence type="ECO:0000313" key="6">
    <source>
        <dbReference type="EMBL" id="RIW16351.1"/>
    </source>
</evidence>
<dbReference type="InterPro" id="IPR000659">
    <property type="entry name" value="Pyridox_Oxase"/>
</dbReference>
<gene>
    <name evidence="6" type="ORF">D0X99_08280</name>
</gene>
<dbReference type="AlphaFoldDB" id="A0A418PTC9"/>
<sequence>MLFTDKESPEEIWKILIHELQKGFLDADHPFRFLSLGTFGENGPEVRTVVLREFEQVLDLYVFTDFRSDKVKELRANPSATLHFYHPKKRVQIRVKAKAEIHHQDLVCAAFWNTLKSDSQKGYQSVLSPGEEISDPKEAFHWSTQTGDEFFAVLRFIPESIEALQLDGLKHLRILFSKRHHWKGQWLVP</sequence>
<evidence type="ECO:0000256" key="3">
    <source>
        <dbReference type="ARBA" id="ARBA00022643"/>
    </source>
</evidence>
<proteinExistence type="predicted"/>
<accession>A0A418PTC9</accession>
<organism evidence="6 7">
    <name type="scientific">Algoriphagus lacus</name>
    <dbReference type="NCBI Taxonomy" id="2056311"/>
    <lineage>
        <taxon>Bacteria</taxon>
        <taxon>Pseudomonadati</taxon>
        <taxon>Bacteroidota</taxon>
        <taxon>Cytophagia</taxon>
        <taxon>Cytophagales</taxon>
        <taxon>Cyclobacteriaceae</taxon>
        <taxon>Algoriphagus</taxon>
    </lineage>
</organism>
<keyword evidence="7" id="KW-1185">Reference proteome</keyword>
<dbReference type="PANTHER" id="PTHR10851">
    <property type="entry name" value="PYRIDOXINE-5-PHOSPHATE OXIDASE"/>
    <property type="match status" value="1"/>
</dbReference>
<evidence type="ECO:0000259" key="5">
    <source>
        <dbReference type="Pfam" id="PF12766"/>
    </source>
</evidence>
<keyword evidence="2" id="KW-0285">Flavoprotein</keyword>
<dbReference type="RefSeq" id="WP_119477206.1">
    <property type="nucleotide sequence ID" value="NZ_QXML01000003.1"/>
</dbReference>
<feature type="domain" description="Pyridoxamine 5'-phosphate oxidase Alr4036 family FMN-binding" evidence="5">
    <location>
        <begin position="13"/>
        <end position="102"/>
    </location>
</feature>
<evidence type="ECO:0000256" key="4">
    <source>
        <dbReference type="ARBA" id="ARBA00023002"/>
    </source>
</evidence>
<dbReference type="Gene3D" id="2.30.110.10">
    <property type="entry name" value="Electron Transport, Fmn-binding Protein, Chain A"/>
    <property type="match status" value="1"/>
</dbReference>
<dbReference type="SUPFAM" id="SSF50475">
    <property type="entry name" value="FMN-binding split barrel"/>
    <property type="match status" value="1"/>
</dbReference>
<evidence type="ECO:0000256" key="2">
    <source>
        <dbReference type="ARBA" id="ARBA00022630"/>
    </source>
</evidence>
<evidence type="ECO:0000256" key="1">
    <source>
        <dbReference type="ARBA" id="ARBA00001917"/>
    </source>
</evidence>
<dbReference type="GO" id="GO:0004733">
    <property type="term" value="F:pyridoxamine phosphate oxidase activity"/>
    <property type="evidence" value="ECO:0007669"/>
    <property type="project" value="InterPro"/>
</dbReference>
<dbReference type="OrthoDB" id="1493996at2"/>
<evidence type="ECO:0000313" key="7">
    <source>
        <dbReference type="Proteomes" id="UP000283522"/>
    </source>
</evidence>
<comment type="cofactor">
    <cofactor evidence="1">
        <name>FMN</name>
        <dbReference type="ChEBI" id="CHEBI:58210"/>
    </cofactor>
</comment>
<protein>
    <submittedName>
        <fullName evidence="6">General stress protein</fullName>
    </submittedName>
</protein>
<dbReference type="EMBL" id="QXML01000003">
    <property type="protein sequence ID" value="RIW16351.1"/>
    <property type="molecule type" value="Genomic_DNA"/>
</dbReference>
<keyword evidence="4" id="KW-0560">Oxidoreductase</keyword>
<reference evidence="6 7" key="1">
    <citation type="submission" date="2018-09" db="EMBL/GenBank/DDBJ databases">
        <authorList>
            <person name="Wang X."/>
            <person name="Du Z."/>
        </authorList>
    </citation>
    <scope>NUCLEOTIDE SEQUENCE [LARGE SCALE GENOMIC DNA]</scope>
    <source>
        <strain evidence="6 7">N3</strain>
    </source>
</reference>
<dbReference type="InterPro" id="IPR024624">
    <property type="entry name" value="Pyridox_Oxase_Alr4036_FMN-bd"/>
</dbReference>
<name>A0A418PTC9_9BACT</name>
<dbReference type="InterPro" id="IPR012349">
    <property type="entry name" value="Split_barrel_FMN-bd"/>
</dbReference>
<dbReference type="PANTHER" id="PTHR10851:SF3">
    <property type="entry name" value="PYRIDOXINE_PYRIDOXAMINE 5'-PHOSPHATE OXIDASE 2"/>
    <property type="match status" value="1"/>
</dbReference>
<dbReference type="GO" id="GO:0010181">
    <property type="term" value="F:FMN binding"/>
    <property type="evidence" value="ECO:0007669"/>
    <property type="project" value="InterPro"/>
</dbReference>
<dbReference type="GO" id="GO:0008615">
    <property type="term" value="P:pyridoxine biosynthetic process"/>
    <property type="evidence" value="ECO:0007669"/>
    <property type="project" value="InterPro"/>
</dbReference>
<dbReference type="Proteomes" id="UP000283522">
    <property type="component" value="Unassembled WGS sequence"/>
</dbReference>